<keyword evidence="4" id="KW-1185">Reference proteome</keyword>
<organism evidence="3 4">
    <name type="scientific">Pseudoroseomonas ludipueritiae</name>
    <dbReference type="NCBI Taxonomy" id="198093"/>
    <lineage>
        <taxon>Bacteria</taxon>
        <taxon>Pseudomonadati</taxon>
        <taxon>Pseudomonadota</taxon>
        <taxon>Alphaproteobacteria</taxon>
        <taxon>Acetobacterales</taxon>
        <taxon>Acetobacteraceae</taxon>
        <taxon>Pseudoroseomonas</taxon>
    </lineage>
</organism>
<dbReference type="InterPro" id="IPR005064">
    <property type="entry name" value="BUG"/>
</dbReference>
<name>A0ABR7R1J1_9PROT</name>
<dbReference type="SUPFAM" id="SSF53850">
    <property type="entry name" value="Periplasmic binding protein-like II"/>
    <property type="match status" value="1"/>
</dbReference>
<reference evidence="3 4" key="1">
    <citation type="journal article" date="2009" name="Int. J. Syst. Evol. Microbiol.">
        <title>Transfer of Teichococcus ludipueritiae and Muricoccus roseus to the genus Roseomonas, as Roseomonas ludipueritiae comb. nov. and Roseomonas rosea comb. nov., respectively, and emended description of the genus Roseomonas.</title>
        <authorList>
            <person name="Sanchez-Porro C."/>
            <person name="Gallego V."/>
            <person name="Busse H.J."/>
            <person name="Kampfer P."/>
            <person name="Ventosa A."/>
        </authorList>
    </citation>
    <scope>NUCLEOTIDE SEQUENCE [LARGE SCALE GENOMIC DNA]</scope>
    <source>
        <strain evidence="3 4">DSM 14915</strain>
    </source>
</reference>
<comment type="similarity">
    <text evidence="1">Belongs to the UPF0065 (bug) family.</text>
</comment>
<accession>A0ABR7R1J1</accession>
<dbReference type="PANTHER" id="PTHR42928:SF5">
    <property type="entry name" value="BLR1237 PROTEIN"/>
    <property type="match status" value="1"/>
</dbReference>
<comment type="caution">
    <text evidence="3">The sequence shown here is derived from an EMBL/GenBank/DDBJ whole genome shotgun (WGS) entry which is preliminary data.</text>
</comment>
<dbReference type="EMBL" id="JACTUZ010000002">
    <property type="protein sequence ID" value="MBC9175600.1"/>
    <property type="molecule type" value="Genomic_DNA"/>
</dbReference>
<dbReference type="Proteomes" id="UP000603940">
    <property type="component" value="Unassembled WGS sequence"/>
</dbReference>
<dbReference type="PROSITE" id="PS51318">
    <property type="entry name" value="TAT"/>
    <property type="match status" value="1"/>
</dbReference>
<feature type="chain" id="PRO_5046307642" evidence="2">
    <location>
        <begin position="29"/>
        <end position="327"/>
    </location>
</feature>
<gene>
    <name evidence="3" type="ORF">IBL25_01400</name>
</gene>
<feature type="signal peptide" evidence="2">
    <location>
        <begin position="1"/>
        <end position="28"/>
    </location>
</feature>
<dbReference type="RefSeq" id="WP_187776766.1">
    <property type="nucleotide sequence ID" value="NZ_JACTUZ010000002.1"/>
</dbReference>
<dbReference type="Pfam" id="PF03401">
    <property type="entry name" value="TctC"/>
    <property type="match status" value="1"/>
</dbReference>
<dbReference type="PANTHER" id="PTHR42928">
    <property type="entry name" value="TRICARBOXYLATE-BINDING PROTEIN"/>
    <property type="match status" value="1"/>
</dbReference>
<evidence type="ECO:0000256" key="2">
    <source>
        <dbReference type="SAM" id="SignalP"/>
    </source>
</evidence>
<dbReference type="Gene3D" id="3.40.190.150">
    <property type="entry name" value="Bordetella uptake gene, domain 1"/>
    <property type="match status" value="1"/>
</dbReference>
<evidence type="ECO:0000313" key="3">
    <source>
        <dbReference type="EMBL" id="MBC9175600.1"/>
    </source>
</evidence>
<sequence length="327" mass="34041">MAIGTWKRRDALRLAAAAALGLPAAAQAQGGRSVARLIVPYAPGGTTDVTARLLSSRIAEGLGQTWVIENRSGANGAIGAQEVARSAPDGLNLLYSNEVHLVLKFVQRGVPFDALADFTPIARTVRIPYVLVGGANHIRQPDAKALLAAVKQDPNRFSFAGSTLGSVGQLGAAALGQKLGAEFTIVAYRGSGPAVNDLVSGAVSLMFAPLGAVQPLIEGGQLKAFAVTATERVPLLPEAPTMVELGYPDMVFEGWTGIWGPRGLPAEKVAAVHDATAKALRDDEVVQRLAALGCTPILESSGDFARLTEKEQARNGEIAKAAGIRPE</sequence>
<dbReference type="InterPro" id="IPR042100">
    <property type="entry name" value="Bug_dom1"/>
</dbReference>
<evidence type="ECO:0000256" key="1">
    <source>
        <dbReference type="ARBA" id="ARBA00006987"/>
    </source>
</evidence>
<dbReference type="PIRSF" id="PIRSF017082">
    <property type="entry name" value="YflP"/>
    <property type="match status" value="1"/>
</dbReference>
<keyword evidence="2" id="KW-0732">Signal</keyword>
<dbReference type="CDD" id="cd07012">
    <property type="entry name" value="PBP2_Bug_TTT"/>
    <property type="match status" value="1"/>
</dbReference>
<dbReference type="InterPro" id="IPR006311">
    <property type="entry name" value="TAT_signal"/>
</dbReference>
<proteinExistence type="inferred from homology"/>
<dbReference type="Gene3D" id="3.40.190.10">
    <property type="entry name" value="Periplasmic binding protein-like II"/>
    <property type="match status" value="1"/>
</dbReference>
<evidence type="ECO:0000313" key="4">
    <source>
        <dbReference type="Proteomes" id="UP000603940"/>
    </source>
</evidence>
<protein>
    <submittedName>
        <fullName evidence="3">Tripartite tricarboxylate transporter substrate binding protein</fullName>
    </submittedName>
</protein>